<evidence type="ECO:0000313" key="6">
    <source>
        <dbReference type="Proteomes" id="UP000662747"/>
    </source>
</evidence>
<dbReference type="Proteomes" id="UP000662747">
    <property type="component" value="Chromosome"/>
</dbReference>
<dbReference type="PROSITE" id="PS00012">
    <property type="entry name" value="PHOSPHOPANTETHEINE"/>
    <property type="match status" value="1"/>
</dbReference>
<evidence type="ECO:0000256" key="3">
    <source>
        <dbReference type="SAM" id="MobiDB-lite"/>
    </source>
</evidence>
<dbReference type="Pfam" id="PF07993">
    <property type="entry name" value="NAD_binding_4"/>
    <property type="match status" value="1"/>
</dbReference>
<dbReference type="InterPro" id="IPR006162">
    <property type="entry name" value="Ppantetheine_attach_site"/>
</dbReference>
<keyword evidence="6" id="KW-1185">Reference proteome</keyword>
<feature type="compositionally biased region" description="Polar residues" evidence="3">
    <location>
        <begin position="1452"/>
        <end position="1465"/>
    </location>
</feature>
<dbReference type="InterPro" id="IPR000873">
    <property type="entry name" value="AMP-dep_synth/lig_dom"/>
</dbReference>
<dbReference type="SUPFAM" id="SSF47336">
    <property type="entry name" value="ACP-like"/>
    <property type="match status" value="1"/>
</dbReference>
<feature type="region of interest" description="Disordered" evidence="3">
    <location>
        <begin position="1452"/>
        <end position="1471"/>
    </location>
</feature>
<dbReference type="SMART" id="SM00563">
    <property type="entry name" value="PlsC"/>
    <property type="match status" value="1"/>
</dbReference>
<evidence type="ECO:0000256" key="2">
    <source>
        <dbReference type="ARBA" id="ARBA00022553"/>
    </source>
</evidence>
<dbReference type="Pfam" id="PF00550">
    <property type="entry name" value="PP-binding"/>
    <property type="match status" value="1"/>
</dbReference>
<dbReference type="Pfam" id="PF13193">
    <property type="entry name" value="AMP-binding_C"/>
    <property type="match status" value="1"/>
</dbReference>
<dbReference type="PANTHER" id="PTHR43767">
    <property type="entry name" value="LONG-CHAIN-FATTY-ACID--COA LIGASE"/>
    <property type="match status" value="1"/>
</dbReference>
<dbReference type="InterPro" id="IPR013120">
    <property type="entry name" value="FAR_NAD-bd"/>
</dbReference>
<keyword evidence="1" id="KW-0596">Phosphopantetheine</keyword>
<dbReference type="Pfam" id="PF01553">
    <property type="entry name" value="Acyltransferase"/>
    <property type="match status" value="1"/>
</dbReference>
<dbReference type="PANTHER" id="PTHR43767:SF1">
    <property type="entry name" value="NONRIBOSOMAL PEPTIDE SYNTHASE PES1 (EUROFUNG)-RELATED"/>
    <property type="match status" value="1"/>
</dbReference>
<dbReference type="Gene3D" id="3.40.50.720">
    <property type="entry name" value="NAD(P)-binding Rossmann-like Domain"/>
    <property type="match status" value="1"/>
</dbReference>
<dbReference type="PROSITE" id="PS00455">
    <property type="entry name" value="AMP_BINDING"/>
    <property type="match status" value="1"/>
</dbReference>
<proteinExistence type="predicted"/>
<sequence length="1471" mass="162913">MTQPQLPELNVSRVFTGKRILFAGSTGFVGKVTLSMLLHRYGQELDKVYVLVRKGSAASAERRFFDKVATSEPFQPLRDAYGDDGALEFIRKKCHVLDGDITDPWVGLEEAQVAELTGKVHAFVNCAGLVSFNPSLEVGLNVNTHGVKFAAELAVRWGVPLVHMSTAFVAGNRDGLVFEDEEVRGYFPRRDELDGRDFSLDQELADAERIVARLREQADDKALTSTFRKKALDRLAEEGRDINDEKTLRLAVGRERKLWLSGELVRAGMERAAHWGWPNTYTYTKSLGEQVLASTPGLRYSIVRPSIVESAMHFPFPGWNEGFTTSAPLAFAGIKGPGGIPAGESTILDIIPVDQVAGATIGITAHSIEVEERRVYHLSSGDVNPFYASRSVELVGLYRRRYYRNRETGNALMNSLRSRLEPQPVSKKEFELFSAPMLVRGARFLKKAIDEVRPAWGAPAVQAMLDKAKVSLNDVEEQNQGLIALTDLFLPFLYENRYVFRCDNTRSVYERMAHADRMKVPWAPEHIDWRAYFMETHLPGLEKWVFPGLEEEREKRTVIPAHRDLLELLEATVHAYRHRVAFRMVAGEKEERFTFGEVHRYASRVGSFLISKGIKPGDRVLLVSENRPEWGICYFGILRAGATAVPVDPGLSEAELLNISRRAEARACLLSEDAAHDFPGLYSSLGEGVTVASLADAMTGDPAYPDRIGPVKKSASADDLASVIFTSGTTGTPKGVMLTHRNFASLVAKLAGVFDIGVGDGVLSVLPLHHTFEFSSGFLTPFWRGAEITYIDELTSDRLGEVFETGRITAMVGVPALWQLLHRKITQEFASRPPFIEQALKALMATHGELRNRGNINLGKLLFWPVHRKFGGRIKVLVSGGSALPDEVHKAFHELGFNITEGYGLTEAAPVLSVTEPGNKRQPGTVGRPLPGIEVRILNPDNDGLGEVLAKGPNVMPGYFGDRESTDAVLKEGWLHTGDLGRLDAEGRLYLVGRAKDVIIDHNGKNIYPDELEELYQEHTHIKELSIVGLPDEAGGEKVACLCVPDYGDRPREEVRREVEEHFRKVSADMPFYRRVKVLRLWDGELPRTAKRSVKRKQVVEELQRLERMAASASKAREKVANPGTGGAADWLYPLIAEVCHRPVSDVRPDALLTGDLGFDSLMLTELSSALEGAGVPLPAIEDLTQVQTVEDLRKVVVASGKRPSVETRAKDISKENVRAEEVEIPVPEVVADVGRQLLAFGQKVLYGGVFDTKVTGKPFIPQNRNFLVIANHASHLDAGLVRMALGEQGERLVSLAARDYFFNTPLKRAWFENFTNLIPIERQGSLRESLRMAGEALRQGYNVLIFPEGTRSTTGELQEFKNTLGYLALTFHVDVLPLYIEGAFDALPKGSVFPKSKNLEVHIGPVLGHETLRARVQGMARSEGYRYATRIAEDAMRALKSGRVLDLNAQEPTSQTTTALTRASTGGKDS</sequence>
<dbReference type="InterPro" id="IPR025110">
    <property type="entry name" value="AMP-bd_C"/>
</dbReference>
<dbReference type="Gene3D" id="3.40.50.12780">
    <property type="entry name" value="N-terminal domain of ligase-like"/>
    <property type="match status" value="1"/>
</dbReference>
<dbReference type="InterPro" id="IPR002123">
    <property type="entry name" value="Plipid/glycerol_acylTrfase"/>
</dbReference>
<dbReference type="Gene3D" id="1.10.1200.10">
    <property type="entry name" value="ACP-like"/>
    <property type="match status" value="1"/>
</dbReference>
<evidence type="ECO:0000313" key="5">
    <source>
        <dbReference type="EMBL" id="QSQ19670.1"/>
    </source>
</evidence>
<dbReference type="Gene3D" id="3.30.300.30">
    <property type="match status" value="1"/>
</dbReference>
<name>A0ABX7NLM6_9BACT</name>
<reference evidence="5 6" key="1">
    <citation type="submission" date="2021-02" db="EMBL/GenBank/DDBJ databases">
        <title>De Novo genome assembly of isolated myxobacteria.</title>
        <authorList>
            <person name="Stevens D.C."/>
        </authorList>
    </citation>
    <scope>NUCLEOTIDE SEQUENCE [LARGE SCALE GENOMIC DNA]</scope>
    <source>
        <strain evidence="6">SCPEA02</strain>
    </source>
</reference>
<protein>
    <submittedName>
        <fullName evidence="5">AMP-binding protein</fullName>
    </submittedName>
</protein>
<dbReference type="EMBL" id="CP071090">
    <property type="protein sequence ID" value="QSQ19670.1"/>
    <property type="molecule type" value="Genomic_DNA"/>
</dbReference>
<dbReference type="InterPro" id="IPR042099">
    <property type="entry name" value="ANL_N_sf"/>
</dbReference>
<evidence type="ECO:0000259" key="4">
    <source>
        <dbReference type="SMART" id="SM00563"/>
    </source>
</evidence>
<accession>A0ABX7NLM6</accession>
<dbReference type="InterPro" id="IPR050237">
    <property type="entry name" value="ATP-dep_AMP-bd_enzyme"/>
</dbReference>
<dbReference type="RefSeq" id="WP_206721254.1">
    <property type="nucleotide sequence ID" value="NZ_CP071090.1"/>
</dbReference>
<dbReference type="SUPFAM" id="SSF51735">
    <property type="entry name" value="NAD(P)-binding Rossmann-fold domains"/>
    <property type="match status" value="1"/>
</dbReference>
<dbReference type="CDD" id="cd07989">
    <property type="entry name" value="LPLAT_AGPAT-like"/>
    <property type="match status" value="1"/>
</dbReference>
<dbReference type="Pfam" id="PF00501">
    <property type="entry name" value="AMP-binding"/>
    <property type="match status" value="1"/>
</dbReference>
<dbReference type="SUPFAM" id="SSF69593">
    <property type="entry name" value="Glycerol-3-phosphate (1)-acyltransferase"/>
    <property type="match status" value="1"/>
</dbReference>
<feature type="domain" description="Phospholipid/glycerol acyltransferase" evidence="4">
    <location>
        <begin position="1267"/>
        <end position="1384"/>
    </location>
</feature>
<dbReference type="InterPro" id="IPR020845">
    <property type="entry name" value="AMP-binding_CS"/>
</dbReference>
<dbReference type="InterPro" id="IPR045851">
    <property type="entry name" value="AMP-bd_C_sf"/>
</dbReference>
<keyword evidence="2" id="KW-0597">Phosphoprotein</keyword>
<gene>
    <name evidence="5" type="ORF">JY651_30715</name>
</gene>
<dbReference type="InterPro" id="IPR036291">
    <property type="entry name" value="NAD(P)-bd_dom_sf"/>
</dbReference>
<dbReference type="InterPro" id="IPR009081">
    <property type="entry name" value="PP-bd_ACP"/>
</dbReference>
<dbReference type="SUPFAM" id="SSF56801">
    <property type="entry name" value="Acetyl-CoA synthetase-like"/>
    <property type="match status" value="1"/>
</dbReference>
<dbReference type="InterPro" id="IPR036736">
    <property type="entry name" value="ACP-like_sf"/>
</dbReference>
<evidence type="ECO:0000256" key="1">
    <source>
        <dbReference type="ARBA" id="ARBA00022450"/>
    </source>
</evidence>
<organism evidence="5 6">
    <name type="scientific">Pyxidicoccus parkwayensis</name>
    <dbReference type="NCBI Taxonomy" id="2813578"/>
    <lineage>
        <taxon>Bacteria</taxon>
        <taxon>Pseudomonadati</taxon>
        <taxon>Myxococcota</taxon>
        <taxon>Myxococcia</taxon>
        <taxon>Myxococcales</taxon>
        <taxon>Cystobacterineae</taxon>
        <taxon>Myxococcaceae</taxon>
        <taxon>Pyxidicoccus</taxon>
    </lineage>
</organism>